<keyword evidence="1" id="KW-0812">Transmembrane</keyword>
<keyword evidence="1" id="KW-0472">Membrane</keyword>
<keyword evidence="3" id="KW-1185">Reference proteome</keyword>
<dbReference type="EMBL" id="JACXSI010000007">
    <property type="protein sequence ID" value="MBD3107470.1"/>
    <property type="molecule type" value="Genomic_DNA"/>
</dbReference>
<dbReference type="AlphaFoldDB" id="A0A927CWY2"/>
<accession>A0A927CWY2</accession>
<evidence type="ECO:0000313" key="3">
    <source>
        <dbReference type="Proteomes" id="UP000602076"/>
    </source>
</evidence>
<dbReference type="Proteomes" id="UP000602076">
    <property type="component" value="Unassembled WGS sequence"/>
</dbReference>
<protein>
    <submittedName>
        <fullName evidence="2">Uncharacterized protein</fullName>
    </submittedName>
</protein>
<name>A0A927CWY2_9BACI</name>
<feature type="transmembrane region" description="Helical" evidence="1">
    <location>
        <begin position="36"/>
        <end position="55"/>
    </location>
</feature>
<feature type="transmembrane region" description="Helical" evidence="1">
    <location>
        <begin position="67"/>
        <end position="88"/>
    </location>
</feature>
<gene>
    <name evidence="2" type="ORF">IEO70_03755</name>
</gene>
<comment type="caution">
    <text evidence="2">The sequence shown here is derived from an EMBL/GenBank/DDBJ whole genome shotgun (WGS) entry which is preliminary data.</text>
</comment>
<feature type="transmembrane region" description="Helical" evidence="1">
    <location>
        <begin position="6"/>
        <end position="24"/>
    </location>
</feature>
<keyword evidence="1" id="KW-1133">Transmembrane helix</keyword>
<proteinExistence type="predicted"/>
<reference evidence="2" key="1">
    <citation type="submission" date="2020-09" db="EMBL/GenBank/DDBJ databases">
        <title>Bacillus faecalis sp. nov., a moderately halophilic bacterium isolated from cow faeces.</title>
        <authorList>
            <person name="Jiang L."/>
            <person name="Lee J."/>
        </authorList>
    </citation>
    <scope>NUCLEOTIDE SEQUENCE</scope>
    <source>
        <strain evidence="2">AGMB 02131</strain>
    </source>
</reference>
<evidence type="ECO:0000313" key="2">
    <source>
        <dbReference type="EMBL" id="MBD3107470.1"/>
    </source>
</evidence>
<organism evidence="2 3">
    <name type="scientific">Peribacillus faecalis</name>
    <dbReference type="NCBI Taxonomy" id="2772559"/>
    <lineage>
        <taxon>Bacteria</taxon>
        <taxon>Bacillati</taxon>
        <taxon>Bacillota</taxon>
        <taxon>Bacilli</taxon>
        <taxon>Bacillales</taxon>
        <taxon>Bacillaceae</taxon>
        <taxon>Peribacillus</taxon>
    </lineage>
</organism>
<dbReference type="RefSeq" id="WP_190997019.1">
    <property type="nucleotide sequence ID" value="NZ_JACXSI010000007.1"/>
</dbReference>
<sequence>MSYTLMVWNYIFLAFSFICVFAATRKSSKITRNWVLVIYIATVSLYTYLVIGEIITPSLDANIGLGGAILLMRLVSSVGIIFAVIYLLSTIRKSR</sequence>
<evidence type="ECO:0000256" key="1">
    <source>
        <dbReference type="SAM" id="Phobius"/>
    </source>
</evidence>